<dbReference type="Proteomes" id="UP000838412">
    <property type="component" value="Chromosome 6"/>
</dbReference>
<dbReference type="GO" id="GO:0007165">
    <property type="term" value="P:signal transduction"/>
    <property type="evidence" value="ECO:0007669"/>
    <property type="project" value="InterPro"/>
</dbReference>
<dbReference type="Pfam" id="PF13676">
    <property type="entry name" value="TIR_2"/>
    <property type="match status" value="1"/>
</dbReference>
<reference evidence="2" key="1">
    <citation type="submission" date="2022-01" db="EMBL/GenBank/DDBJ databases">
        <authorList>
            <person name="Braso-Vives M."/>
        </authorList>
    </citation>
    <scope>NUCLEOTIDE SEQUENCE</scope>
</reference>
<name>A0A8K0A363_BRALA</name>
<proteinExistence type="predicted"/>
<keyword evidence="3" id="KW-1185">Reference proteome</keyword>
<dbReference type="Gene3D" id="3.40.50.10140">
    <property type="entry name" value="Toll/interleukin-1 receptor homology (TIR) domain"/>
    <property type="match status" value="1"/>
</dbReference>
<accession>A0A8K0A363</accession>
<dbReference type="PROSITE" id="PS50104">
    <property type="entry name" value="TIR"/>
    <property type="match status" value="1"/>
</dbReference>
<evidence type="ECO:0000313" key="3">
    <source>
        <dbReference type="Proteomes" id="UP000838412"/>
    </source>
</evidence>
<dbReference type="InterPro" id="IPR000157">
    <property type="entry name" value="TIR_dom"/>
</dbReference>
<dbReference type="OrthoDB" id="9982425at2759"/>
<dbReference type="SMART" id="SM00255">
    <property type="entry name" value="TIR"/>
    <property type="match status" value="1"/>
</dbReference>
<dbReference type="PANTHER" id="PTHR16253:SF0">
    <property type="entry name" value="TETRATRICOPEPTIDE REPEAT PROTEIN 22"/>
    <property type="match status" value="1"/>
</dbReference>
<dbReference type="PANTHER" id="PTHR16253">
    <property type="entry name" value="TETRATRICOPEPTIDE REPEAT PROTEIN 22"/>
    <property type="match status" value="1"/>
</dbReference>
<evidence type="ECO:0000259" key="1">
    <source>
        <dbReference type="PROSITE" id="PS50104"/>
    </source>
</evidence>
<protein>
    <submittedName>
        <fullName evidence="2">TLR1 protein</fullName>
    </submittedName>
</protein>
<dbReference type="AlphaFoldDB" id="A0A8K0A363"/>
<dbReference type="InterPro" id="IPR042342">
    <property type="entry name" value="TTC22"/>
</dbReference>
<sequence length="142" mass="16244">MPLQLQKAKNTQGFPYDFFVIHSAKDAEWVNYTLLAKLEGEEGLKGCIADRDFQLGKPILGNITGAIKDSANVLIILTPDLVQSRWCKHEMNEAFHAMVEEGKPVISVLLMDCEVPDELKNITYLDARKYFDWEHLLQHIQQ</sequence>
<dbReference type="EMBL" id="OV696691">
    <property type="protein sequence ID" value="CAH1268404.1"/>
    <property type="molecule type" value="Genomic_DNA"/>
</dbReference>
<organism evidence="2 3">
    <name type="scientific">Branchiostoma lanceolatum</name>
    <name type="common">Common lancelet</name>
    <name type="synonym">Amphioxus lanceolatum</name>
    <dbReference type="NCBI Taxonomy" id="7740"/>
    <lineage>
        <taxon>Eukaryota</taxon>
        <taxon>Metazoa</taxon>
        <taxon>Chordata</taxon>
        <taxon>Cephalochordata</taxon>
        <taxon>Leptocardii</taxon>
        <taxon>Amphioxiformes</taxon>
        <taxon>Branchiostomatidae</taxon>
        <taxon>Branchiostoma</taxon>
    </lineage>
</organism>
<evidence type="ECO:0000313" key="2">
    <source>
        <dbReference type="EMBL" id="CAH1268404.1"/>
    </source>
</evidence>
<dbReference type="InterPro" id="IPR035897">
    <property type="entry name" value="Toll_tir_struct_dom_sf"/>
</dbReference>
<gene>
    <name evidence="2" type="primary">TLR1</name>
    <name evidence="2" type="ORF">BLAG_LOCUS21350</name>
</gene>
<dbReference type="SUPFAM" id="SSF52200">
    <property type="entry name" value="Toll/Interleukin receptor TIR domain"/>
    <property type="match status" value="1"/>
</dbReference>
<feature type="domain" description="TIR" evidence="1">
    <location>
        <begin position="14"/>
        <end position="142"/>
    </location>
</feature>